<evidence type="ECO:0000313" key="2">
    <source>
        <dbReference type="EMBL" id="KZV90139.1"/>
    </source>
</evidence>
<accession>A0A166AAK4</accession>
<organism evidence="2 3">
    <name type="scientific">Exidia glandulosa HHB12029</name>
    <dbReference type="NCBI Taxonomy" id="1314781"/>
    <lineage>
        <taxon>Eukaryota</taxon>
        <taxon>Fungi</taxon>
        <taxon>Dikarya</taxon>
        <taxon>Basidiomycota</taxon>
        <taxon>Agaricomycotina</taxon>
        <taxon>Agaricomycetes</taxon>
        <taxon>Auriculariales</taxon>
        <taxon>Exidiaceae</taxon>
        <taxon>Exidia</taxon>
    </lineage>
</organism>
<reference evidence="2 3" key="1">
    <citation type="journal article" date="2016" name="Mol. Biol. Evol.">
        <title>Comparative Genomics of Early-Diverging Mushroom-Forming Fungi Provides Insights into the Origins of Lignocellulose Decay Capabilities.</title>
        <authorList>
            <person name="Nagy L.G."/>
            <person name="Riley R."/>
            <person name="Tritt A."/>
            <person name="Adam C."/>
            <person name="Daum C."/>
            <person name="Floudas D."/>
            <person name="Sun H."/>
            <person name="Yadav J.S."/>
            <person name="Pangilinan J."/>
            <person name="Larsson K.H."/>
            <person name="Matsuura K."/>
            <person name="Barry K."/>
            <person name="Labutti K."/>
            <person name="Kuo R."/>
            <person name="Ohm R.A."/>
            <person name="Bhattacharya S.S."/>
            <person name="Shirouzu T."/>
            <person name="Yoshinaga Y."/>
            <person name="Martin F.M."/>
            <person name="Grigoriev I.V."/>
            <person name="Hibbett D.S."/>
        </authorList>
    </citation>
    <scope>NUCLEOTIDE SEQUENCE [LARGE SCALE GENOMIC DNA]</scope>
    <source>
        <strain evidence="2 3">HHB12029</strain>
    </source>
</reference>
<feature type="coiled-coil region" evidence="1">
    <location>
        <begin position="63"/>
        <end position="90"/>
    </location>
</feature>
<protein>
    <submittedName>
        <fullName evidence="2">Uncharacterized protein</fullName>
    </submittedName>
</protein>
<name>A0A166AAK4_EXIGL</name>
<sequence>MMMFANPIVVDLRAKMNAKQKLILEMREELDKVIRIHEQGASRSESLRRRRQMPWSLELTVKLREKYAEMDRLLVENADLQMRLARDERLKGKWKPETAGRTINTVLSAELERKREEGRKKVLTSRDAEVLRHAESLQLK</sequence>
<dbReference type="EMBL" id="KV426055">
    <property type="protein sequence ID" value="KZV90139.1"/>
    <property type="molecule type" value="Genomic_DNA"/>
</dbReference>
<evidence type="ECO:0000313" key="3">
    <source>
        <dbReference type="Proteomes" id="UP000077266"/>
    </source>
</evidence>
<gene>
    <name evidence="2" type="ORF">EXIGLDRAFT_771069</name>
</gene>
<evidence type="ECO:0000256" key="1">
    <source>
        <dbReference type="SAM" id="Coils"/>
    </source>
</evidence>
<dbReference type="Proteomes" id="UP000077266">
    <property type="component" value="Unassembled WGS sequence"/>
</dbReference>
<dbReference type="AlphaFoldDB" id="A0A166AAK4"/>
<proteinExistence type="predicted"/>
<dbReference type="InParanoid" id="A0A166AAK4"/>
<keyword evidence="1" id="KW-0175">Coiled coil</keyword>
<keyword evidence="3" id="KW-1185">Reference proteome</keyword>